<dbReference type="PANTHER" id="PTHR33171">
    <property type="entry name" value="LAR_N DOMAIN-CONTAINING PROTEIN"/>
    <property type="match status" value="1"/>
</dbReference>
<dbReference type="InterPro" id="IPR048068">
    <property type="entry name" value="LarA-like"/>
</dbReference>
<dbReference type="PANTHER" id="PTHR33171:SF17">
    <property type="entry name" value="LARA-LIKE N-TERMINAL DOMAIN-CONTAINING PROTEIN"/>
    <property type="match status" value="1"/>
</dbReference>
<dbReference type="Pfam" id="PF09861">
    <property type="entry name" value="Lar_N"/>
    <property type="match status" value="1"/>
</dbReference>
<feature type="domain" description="LarA-like N-terminal" evidence="1">
    <location>
        <begin position="7"/>
        <end position="201"/>
    </location>
</feature>
<gene>
    <name evidence="3" type="ORF">SAMN02745133_01385</name>
</gene>
<dbReference type="InterPro" id="IPR043166">
    <property type="entry name" value="LarA-like_C"/>
</dbReference>
<evidence type="ECO:0000313" key="4">
    <source>
        <dbReference type="Proteomes" id="UP000184148"/>
    </source>
</evidence>
<dbReference type="OrthoDB" id="9770545at2"/>
<evidence type="ECO:0000259" key="2">
    <source>
        <dbReference type="Pfam" id="PF21113"/>
    </source>
</evidence>
<dbReference type="NCBIfam" id="NF033504">
    <property type="entry name" value="Ni_dep_LarA"/>
    <property type="match status" value="1"/>
</dbReference>
<keyword evidence="4" id="KW-1185">Reference proteome</keyword>
<accession>A0A1M4XBA8</accession>
<name>A0A1M4XBA8_9FIRM</name>
<dbReference type="InterPro" id="IPR047926">
    <property type="entry name" value="Ni_dep_LarA"/>
</dbReference>
<dbReference type="InterPro" id="IPR048520">
    <property type="entry name" value="LarA_C"/>
</dbReference>
<dbReference type="EMBL" id="FQUY01000008">
    <property type="protein sequence ID" value="SHE90695.1"/>
    <property type="molecule type" value="Genomic_DNA"/>
</dbReference>
<dbReference type="RefSeq" id="WP_073237787.1">
    <property type="nucleotide sequence ID" value="NZ_FQUY01000008.1"/>
</dbReference>
<sequence length="424" mass="46515">MEIPFHYGHQTVPVQIKDHNIAGIVGSGLPAAANPREEIEKSLGNPIASPRLQEIVKRKGPGSIVILVTDVSRPIPYQEILEAVLREILAGGVKKEQVQFIIATGAHRPNTETEIKEVFGSLAGQYPFLNHDCDKDLVNLGTLTGGAELYVNKRVAEADMVITTGCIMPHNLAGFSGGPKLILPGVAGRKTIEQNHRMMTNQGVGPGKIMNNPIHHQMLEAAERLRVYFGVNVILNEQNDIVKCFAGELTSSWLEGCRYCQRIYRQTLPTPEEVVVAGAGGYPRDLNLYQSVKALINGARLAKPGGTVVLLARCQEGMGEPVFQQWVEQGKRPEDVVKRFQEQGFVLGGHKAYVLCNVLKNKEVILISDLAKSKNPVPLLKNAEDWATAEKMIIEKHGPDYRALMVPFAGLVFPLSDQETPSDK</sequence>
<organism evidence="3 4">
    <name type="scientific">Desulforamulus putei DSM 12395</name>
    <dbReference type="NCBI Taxonomy" id="1121429"/>
    <lineage>
        <taxon>Bacteria</taxon>
        <taxon>Bacillati</taxon>
        <taxon>Bacillota</taxon>
        <taxon>Clostridia</taxon>
        <taxon>Eubacteriales</taxon>
        <taxon>Peptococcaceae</taxon>
        <taxon>Desulforamulus</taxon>
    </lineage>
</organism>
<dbReference type="STRING" id="1121429.SAMN02745133_01385"/>
<dbReference type="Proteomes" id="UP000184148">
    <property type="component" value="Unassembled WGS sequence"/>
</dbReference>
<dbReference type="Gene3D" id="3.90.226.30">
    <property type="match status" value="1"/>
</dbReference>
<evidence type="ECO:0000313" key="3">
    <source>
        <dbReference type="EMBL" id="SHE90695.1"/>
    </source>
</evidence>
<dbReference type="InterPro" id="IPR018657">
    <property type="entry name" value="LarA-like_N"/>
</dbReference>
<dbReference type="GO" id="GO:0050043">
    <property type="term" value="F:lactate racemase activity"/>
    <property type="evidence" value="ECO:0007669"/>
    <property type="project" value="InterPro"/>
</dbReference>
<evidence type="ECO:0000259" key="1">
    <source>
        <dbReference type="Pfam" id="PF09861"/>
    </source>
</evidence>
<dbReference type="AlphaFoldDB" id="A0A1M4XBA8"/>
<dbReference type="Gene3D" id="3.40.50.11440">
    <property type="match status" value="1"/>
</dbReference>
<feature type="domain" description="Lactate racemase C-terminal" evidence="2">
    <location>
        <begin position="271"/>
        <end position="406"/>
    </location>
</feature>
<proteinExistence type="predicted"/>
<dbReference type="Pfam" id="PF21113">
    <property type="entry name" value="LarA_C"/>
    <property type="match status" value="1"/>
</dbReference>
<reference evidence="4" key="1">
    <citation type="submission" date="2016-11" db="EMBL/GenBank/DDBJ databases">
        <authorList>
            <person name="Varghese N."/>
            <person name="Submissions S."/>
        </authorList>
    </citation>
    <scope>NUCLEOTIDE SEQUENCE [LARGE SCALE GENOMIC DNA]</scope>
    <source>
        <strain evidence="4">DSM 12395</strain>
    </source>
</reference>
<protein>
    <submittedName>
        <fullName evidence="3">Nickel-dependent lactate racemase</fullName>
    </submittedName>
</protein>